<keyword evidence="2" id="KW-0472">Membrane</keyword>
<protein>
    <submittedName>
        <fullName evidence="3">Uncharacterized protein</fullName>
    </submittedName>
</protein>
<keyword evidence="4" id="KW-1185">Reference proteome</keyword>
<feature type="transmembrane region" description="Helical" evidence="2">
    <location>
        <begin position="255"/>
        <end position="276"/>
    </location>
</feature>
<reference evidence="3" key="1">
    <citation type="submission" date="2023-08" db="EMBL/GenBank/DDBJ databases">
        <authorList>
            <person name="Audoor S."/>
            <person name="Bilcke G."/>
        </authorList>
    </citation>
    <scope>NUCLEOTIDE SEQUENCE</scope>
</reference>
<gene>
    <name evidence="3" type="ORF">CYCCA115_LOCUS19442</name>
</gene>
<feature type="region of interest" description="Disordered" evidence="1">
    <location>
        <begin position="216"/>
        <end position="250"/>
    </location>
</feature>
<evidence type="ECO:0000313" key="3">
    <source>
        <dbReference type="EMBL" id="CAJ1961925.1"/>
    </source>
</evidence>
<feature type="compositionally biased region" description="Polar residues" evidence="1">
    <location>
        <begin position="229"/>
        <end position="242"/>
    </location>
</feature>
<dbReference type="Proteomes" id="UP001295423">
    <property type="component" value="Unassembled WGS sequence"/>
</dbReference>
<organism evidence="3 4">
    <name type="scientific">Cylindrotheca closterium</name>
    <dbReference type="NCBI Taxonomy" id="2856"/>
    <lineage>
        <taxon>Eukaryota</taxon>
        <taxon>Sar</taxon>
        <taxon>Stramenopiles</taxon>
        <taxon>Ochrophyta</taxon>
        <taxon>Bacillariophyta</taxon>
        <taxon>Bacillariophyceae</taxon>
        <taxon>Bacillariophycidae</taxon>
        <taxon>Bacillariales</taxon>
        <taxon>Bacillariaceae</taxon>
        <taxon>Cylindrotheca</taxon>
    </lineage>
</organism>
<comment type="caution">
    <text evidence="3">The sequence shown here is derived from an EMBL/GenBank/DDBJ whole genome shotgun (WGS) entry which is preliminary data.</text>
</comment>
<sequence>MISLTVSTFDHAADVSDYDENAIPNDEQLASSTRAALKESIIQVSFAEQTASEMRQILSDWNSAAIIIPDKRHRQPMRRNSLVLMDVAEEGHKGRRLSVPSPMKGKTDVPSPTYTLQTELMDSESEMTEESYLNESIRVDDSFVCDEDDSPQISFLPSSDVLQQSAAVVSIVRNTKRQISEVDRTMHATRYDPVMVELQSSHLLLKINDDFSKQDKVSQHHYQARESLPSPTNQTAIENQRAGTKKEKRRRRQHLLTYVVIPIALSVVAAKLLMAYSEAEEEGQ</sequence>
<proteinExistence type="predicted"/>
<keyword evidence="2" id="KW-1133">Transmembrane helix</keyword>
<dbReference type="AlphaFoldDB" id="A0AAD2G4E1"/>
<evidence type="ECO:0000313" key="4">
    <source>
        <dbReference type="Proteomes" id="UP001295423"/>
    </source>
</evidence>
<evidence type="ECO:0000256" key="1">
    <source>
        <dbReference type="SAM" id="MobiDB-lite"/>
    </source>
</evidence>
<keyword evidence="2" id="KW-0812">Transmembrane</keyword>
<dbReference type="EMBL" id="CAKOGP040002091">
    <property type="protein sequence ID" value="CAJ1961925.1"/>
    <property type="molecule type" value="Genomic_DNA"/>
</dbReference>
<accession>A0AAD2G4E1</accession>
<name>A0AAD2G4E1_9STRA</name>
<evidence type="ECO:0000256" key="2">
    <source>
        <dbReference type="SAM" id="Phobius"/>
    </source>
</evidence>